<dbReference type="InterPro" id="IPR007324">
    <property type="entry name" value="Sugar-bd_dom_put"/>
</dbReference>
<proteinExistence type="inferred from homology"/>
<dbReference type="SUPFAM" id="SSF88659">
    <property type="entry name" value="Sigma3 and sigma4 domains of RNA polymerase sigma factors"/>
    <property type="match status" value="1"/>
</dbReference>
<comment type="similarity">
    <text evidence="1">Belongs to the SorC transcriptional regulatory family.</text>
</comment>
<dbReference type="PANTHER" id="PTHR34294:SF1">
    <property type="entry name" value="TRANSCRIPTIONAL REGULATOR LSRR"/>
    <property type="match status" value="1"/>
</dbReference>
<evidence type="ECO:0000313" key="6">
    <source>
        <dbReference type="EMBL" id="MFH8251970.1"/>
    </source>
</evidence>
<protein>
    <submittedName>
        <fullName evidence="6">Sugar-binding transcriptional regulator</fullName>
    </submittedName>
</protein>
<comment type="caution">
    <text evidence="6">The sequence shown here is derived from an EMBL/GenBank/DDBJ whole genome shotgun (WGS) entry which is preliminary data.</text>
</comment>
<evidence type="ECO:0000256" key="1">
    <source>
        <dbReference type="ARBA" id="ARBA00010466"/>
    </source>
</evidence>
<evidence type="ECO:0000256" key="3">
    <source>
        <dbReference type="ARBA" id="ARBA00023125"/>
    </source>
</evidence>
<name>A0ABW7QB89_9MICO</name>
<keyword evidence="2" id="KW-0805">Transcription regulation</keyword>
<sequence>MLTSASMYYLQDLKMDAIASHLHLSRSTVSRLLKQARQEGLVEIRLRPLPTSAPELGRSINESFGVTTHIVPVRESATARERLDQVAMTTARLVTNWFDSGMILGVAWGTTMAAITRHLTSKPTRASSVVQLNGSANTRTSGVEFAGEMMVGFGEAFDAQLHMFPVPAFFDYAATREAMWAERSVARVLDLQRRADIALFGVGALSGEVPSHVYSAGYLDAADVRALYREGVVGDVCTVFLRADGTYDDLSLNQRATGPTPRELQQIPRRVCAVAGDHKAVPLLAALYAGAITDLVIDESTARVLVDLMQDAQAQGR</sequence>
<accession>A0ABW7QB89</accession>
<dbReference type="InterPro" id="IPR013324">
    <property type="entry name" value="RNA_pol_sigma_r3/r4-like"/>
</dbReference>
<keyword evidence="3" id="KW-0238">DNA-binding</keyword>
<keyword evidence="4" id="KW-0804">Transcription</keyword>
<reference evidence="6 7" key="1">
    <citation type="submission" date="2024-09" db="EMBL/GenBank/DDBJ databases">
        <authorList>
            <person name="Pan X."/>
        </authorList>
    </citation>
    <scope>NUCLEOTIDE SEQUENCE [LARGE SCALE GENOMIC DNA]</scope>
    <source>
        <strain evidence="6 7">B2969</strain>
    </source>
</reference>
<dbReference type="EMBL" id="JBIQWL010000006">
    <property type="protein sequence ID" value="MFH8251970.1"/>
    <property type="molecule type" value="Genomic_DNA"/>
</dbReference>
<dbReference type="PANTHER" id="PTHR34294">
    <property type="entry name" value="TRANSCRIPTIONAL REGULATOR-RELATED"/>
    <property type="match status" value="1"/>
</dbReference>
<evidence type="ECO:0000256" key="2">
    <source>
        <dbReference type="ARBA" id="ARBA00023015"/>
    </source>
</evidence>
<evidence type="ECO:0000256" key="4">
    <source>
        <dbReference type="ARBA" id="ARBA00023163"/>
    </source>
</evidence>
<dbReference type="Gene3D" id="1.10.10.60">
    <property type="entry name" value="Homeodomain-like"/>
    <property type="match status" value="1"/>
</dbReference>
<dbReference type="Gene3D" id="3.40.50.1360">
    <property type="match status" value="1"/>
</dbReference>
<dbReference type="Proteomes" id="UP001610861">
    <property type="component" value="Unassembled WGS sequence"/>
</dbReference>
<gene>
    <name evidence="6" type="ORF">ACH3VR_16515</name>
</gene>
<dbReference type="SUPFAM" id="SSF100950">
    <property type="entry name" value="NagB/RpiA/CoA transferase-like"/>
    <property type="match status" value="1"/>
</dbReference>
<evidence type="ECO:0000313" key="7">
    <source>
        <dbReference type="Proteomes" id="UP001610861"/>
    </source>
</evidence>
<evidence type="ECO:0000259" key="5">
    <source>
        <dbReference type="Pfam" id="PF04198"/>
    </source>
</evidence>
<feature type="domain" description="Sugar-binding" evidence="5">
    <location>
        <begin position="55"/>
        <end position="306"/>
    </location>
</feature>
<dbReference type="InterPro" id="IPR051054">
    <property type="entry name" value="SorC_transcr_regulators"/>
</dbReference>
<dbReference type="Pfam" id="PF04198">
    <property type="entry name" value="Sugar-bind"/>
    <property type="match status" value="1"/>
</dbReference>
<dbReference type="RefSeq" id="WP_397557465.1">
    <property type="nucleotide sequence ID" value="NZ_JBIQWL010000006.1"/>
</dbReference>
<keyword evidence="7" id="KW-1185">Reference proteome</keyword>
<dbReference type="InterPro" id="IPR037171">
    <property type="entry name" value="NagB/RpiA_transferase-like"/>
</dbReference>
<organism evidence="6 7">
    <name type="scientific">Microbacterium alkaliflavum</name>
    <dbReference type="NCBI Taxonomy" id="3248839"/>
    <lineage>
        <taxon>Bacteria</taxon>
        <taxon>Bacillati</taxon>
        <taxon>Actinomycetota</taxon>
        <taxon>Actinomycetes</taxon>
        <taxon>Micrococcales</taxon>
        <taxon>Microbacteriaceae</taxon>
        <taxon>Microbacterium</taxon>
    </lineage>
</organism>